<sequence length="102" mass="11342">MTSNWWIGIIPVWCEEPPTIKISMSRNSSAPAPHEINTVWEKTLFVNSYAKVGIPDGIRAGCTISNTPPQAVRMLSTTEWTRTPDFSGITPPAWLSLPCTQR</sequence>
<name>A0A4Q1BMK2_TREME</name>
<gene>
    <name evidence="1" type="ORF">M231_03660</name>
</gene>
<dbReference type="EMBL" id="SDIL01000037">
    <property type="protein sequence ID" value="RXK39036.1"/>
    <property type="molecule type" value="Genomic_DNA"/>
</dbReference>
<proteinExistence type="predicted"/>
<dbReference type="AlphaFoldDB" id="A0A4Q1BMK2"/>
<organism evidence="1 2">
    <name type="scientific">Tremella mesenterica</name>
    <name type="common">Jelly fungus</name>
    <dbReference type="NCBI Taxonomy" id="5217"/>
    <lineage>
        <taxon>Eukaryota</taxon>
        <taxon>Fungi</taxon>
        <taxon>Dikarya</taxon>
        <taxon>Basidiomycota</taxon>
        <taxon>Agaricomycotina</taxon>
        <taxon>Tremellomycetes</taxon>
        <taxon>Tremellales</taxon>
        <taxon>Tremellaceae</taxon>
        <taxon>Tremella</taxon>
    </lineage>
</organism>
<keyword evidence="2" id="KW-1185">Reference proteome</keyword>
<dbReference type="VEuPathDB" id="FungiDB:TREMEDRAFT_63298"/>
<comment type="caution">
    <text evidence="1">The sequence shown here is derived from an EMBL/GenBank/DDBJ whole genome shotgun (WGS) entry which is preliminary data.</text>
</comment>
<reference evidence="1 2" key="1">
    <citation type="submission" date="2016-06" db="EMBL/GenBank/DDBJ databases">
        <title>Evolution of pathogenesis and genome organization in the Tremellales.</title>
        <authorList>
            <person name="Cuomo C."/>
            <person name="Litvintseva A."/>
            <person name="Heitman J."/>
            <person name="Chen Y."/>
            <person name="Sun S."/>
            <person name="Springer D."/>
            <person name="Dromer F."/>
            <person name="Young S."/>
            <person name="Zeng Q."/>
            <person name="Chapman S."/>
            <person name="Gujja S."/>
            <person name="Saif S."/>
            <person name="Birren B."/>
        </authorList>
    </citation>
    <scope>NUCLEOTIDE SEQUENCE [LARGE SCALE GENOMIC DNA]</scope>
    <source>
        <strain evidence="1 2">ATCC 28783</strain>
    </source>
</reference>
<dbReference type="Proteomes" id="UP000289152">
    <property type="component" value="Unassembled WGS sequence"/>
</dbReference>
<accession>A0A4Q1BMK2</accession>
<evidence type="ECO:0000313" key="2">
    <source>
        <dbReference type="Proteomes" id="UP000289152"/>
    </source>
</evidence>
<dbReference type="InParanoid" id="A0A4Q1BMK2"/>
<protein>
    <submittedName>
        <fullName evidence="1">Uncharacterized protein</fullName>
    </submittedName>
</protein>
<evidence type="ECO:0000313" key="1">
    <source>
        <dbReference type="EMBL" id="RXK39036.1"/>
    </source>
</evidence>